<comment type="caution">
    <text evidence="2">The sequence shown here is derived from an EMBL/GenBank/DDBJ whole genome shotgun (WGS) entry which is preliminary data.</text>
</comment>
<protein>
    <submittedName>
        <fullName evidence="2">Uncharacterized protein</fullName>
    </submittedName>
</protein>
<evidence type="ECO:0000256" key="1">
    <source>
        <dbReference type="SAM" id="Phobius"/>
    </source>
</evidence>
<feature type="transmembrane region" description="Helical" evidence="1">
    <location>
        <begin position="40"/>
        <end position="61"/>
    </location>
</feature>
<gene>
    <name evidence="2" type="ORF">UQ64_14125</name>
</gene>
<dbReference type="Pfam" id="PF13346">
    <property type="entry name" value="ABC2_membrane_5"/>
    <property type="match status" value="1"/>
</dbReference>
<dbReference type="Proteomes" id="UP000054709">
    <property type="component" value="Unassembled WGS sequence"/>
</dbReference>
<feature type="transmembrane region" description="Helical" evidence="1">
    <location>
        <begin position="12"/>
        <end position="34"/>
    </location>
</feature>
<feature type="transmembrane region" description="Helical" evidence="1">
    <location>
        <begin position="81"/>
        <end position="105"/>
    </location>
</feature>
<sequence length="156" mass="17893">MSNLYLLIRKDIILLRNFMPLFLLSFLFVAYVQMDSFNMFAAFQVLLLLVYSCSIDIQNLYRKFVIGLPVSRQEVVLAKYLSLIPYSFIGLGCSFVLCLISGLSGSSLTNSSLFLTITHTKLMDHLVQIGLIGIVYLFILYFSYKISLRLFSREEL</sequence>
<evidence type="ECO:0000313" key="3">
    <source>
        <dbReference type="Proteomes" id="UP000054709"/>
    </source>
</evidence>
<name>A0A0W1AZC7_9BACL</name>
<keyword evidence="1" id="KW-0472">Membrane</keyword>
<feature type="transmembrane region" description="Helical" evidence="1">
    <location>
        <begin position="125"/>
        <end position="144"/>
    </location>
</feature>
<keyword evidence="3" id="KW-1185">Reference proteome</keyword>
<keyword evidence="1" id="KW-0812">Transmembrane</keyword>
<organism evidence="2 3">
    <name type="scientific">Paenibacillus etheri</name>
    <dbReference type="NCBI Taxonomy" id="1306852"/>
    <lineage>
        <taxon>Bacteria</taxon>
        <taxon>Bacillati</taxon>
        <taxon>Bacillota</taxon>
        <taxon>Bacilli</taxon>
        <taxon>Bacillales</taxon>
        <taxon>Paenibacillaceae</taxon>
        <taxon>Paenibacillus</taxon>
    </lineage>
</organism>
<dbReference type="RefSeq" id="WP_060623485.1">
    <property type="nucleotide sequence ID" value="NZ_LCZJ02000019.1"/>
</dbReference>
<keyword evidence="1" id="KW-1133">Transmembrane helix</keyword>
<dbReference type="InterPro" id="IPR025699">
    <property type="entry name" value="ABC2_memb-like"/>
</dbReference>
<proteinExistence type="predicted"/>
<dbReference type="EMBL" id="LCZJ02000019">
    <property type="protein sequence ID" value="KTD86596.1"/>
    <property type="molecule type" value="Genomic_DNA"/>
</dbReference>
<evidence type="ECO:0000313" key="2">
    <source>
        <dbReference type="EMBL" id="KTD86596.1"/>
    </source>
</evidence>
<reference evidence="2 3" key="1">
    <citation type="journal article" date="2015" name="Int. Biodeterior. Biodegradation">
        <title>Physiological and genetic screening methods for the isolation of methyl tert-butyl ether-degrading bacteria for bioremediation purposes.</title>
        <authorList>
            <person name="Guisado I.M."/>
            <person name="Purswani J."/>
            <person name="Gonzalez Lopez J."/>
            <person name="Pozo C."/>
        </authorList>
    </citation>
    <scope>NUCLEOTIDE SEQUENCE [LARGE SCALE GENOMIC DNA]</scope>
    <source>
        <strain evidence="2 3">SH7</strain>
    </source>
</reference>
<dbReference type="AlphaFoldDB" id="A0A0W1AZC7"/>
<dbReference type="OrthoDB" id="2917865at2"/>
<accession>A0A0W1AZC7</accession>